<protein>
    <submittedName>
        <fullName evidence="1">Uncharacterized protein</fullName>
    </submittedName>
</protein>
<evidence type="ECO:0000313" key="1">
    <source>
        <dbReference type="EMBL" id="UQC84767.1"/>
    </source>
</evidence>
<dbReference type="GeneID" id="73344249"/>
<name>A0A9Q8SY46_9PEZI</name>
<gene>
    <name evidence="1" type="ORF">CLUP02_10263</name>
</gene>
<dbReference type="KEGG" id="clup:CLUP02_10263"/>
<evidence type="ECO:0000313" key="2">
    <source>
        <dbReference type="Proteomes" id="UP000830671"/>
    </source>
</evidence>
<proteinExistence type="predicted"/>
<dbReference type="Proteomes" id="UP000830671">
    <property type="component" value="Chromosome 5"/>
</dbReference>
<dbReference type="RefSeq" id="XP_049146384.1">
    <property type="nucleotide sequence ID" value="XM_049289239.1"/>
</dbReference>
<sequence length="233" mass="27187">MLTGSWKELFPWTRLEVHQHEQPKGPDFWKDMLIGPQRCRRVWRGPLKTLQAGWRPLSRRTMARRRLRDDVTVALYVSKAVYMSNVMQDLGLLTEFVSPPSKRQTGMVETKEDCVRVNTRKKKRVIPPDGLMNAMEIIDERGFKMQAEAKREVSWYATTSLTSAQRMVISAFGTNNGRNHRWRWLRLFVANRGEDELVVQREVGTKYTVEVLPQDETQDKTIEVKSIGCRHDV</sequence>
<accession>A0A9Q8SY46</accession>
<organism evidence="1 2">
    <name type="scientific">Colletotrichum lupini</name>
    <dbReference type="NCBI Taxonomy" id="145971"/>
    <lineage>
        <taxon>Eukaryota</taxon>
        <taxon>Fungi</taxon>
        <taxon>Dikarya</taxon>
        <taxon>Ascomycota</taxon>
        <taxon>Pezizomycotina</taxon>
        <taxon>Sordariomycetes</taxon>
        <taxon>Hypocreomycetidae</taxon>
        <taxon>Glomerellales</taxon>
        <taxon>Glomerellaceae</taxon>
        <taxon>Colletotrichum</taxon>
        <taxon>Colletotrichum acutatum species complex</taxon>
    </lineage>
</organism>
<reference evidence="1" key="1">
    <citation type="journal article" date="2021" name="Mol. Plant Microbe Interact.">
        <title>Complete Genome Sequence of the Plant-Pathogenic Fungus Colletotrichum lupini.</title>
        <authorList>
            <person name="Baroncelli R."/>
            <person name="Pensec F."/>
            <person name="Da Lio D."/>
            <person name="Boufleur T."/>
            <person name="Vicente I."/>
            <person name="Sarrocco S."/>
            <person name="Picot A."/>
            <person name="Baraldi E."/>
            <person name="Sukno S."/>
            <person name="Thon M."/>
            <person name="Le Floch G."/>
        </authorList>
    </citation>
    <scope>NUCLEOTIDE SEQUENCE</scope>
    <source>
        <strain evidence="1">IMI 504893</strain>
    </source>
</reference>
<dbReference type="AlphaFoldDB" id="A0A9Q8SY46"/>
<dbReference type="EMBL" id="CP019477">
    <property type="protein sequence ID" value="UQC84767.1"/>
    <property type="molecule type" value="Genomic_DNA"/>
</dbReference>
<keyword evidence="2" id="KW-1185">Reference proteome</keyword>